<reference evidence="2 3" key="1">
    <citation type="journal article" date="2015" name="Nature">
        <title>rRNA introns, odd ribosomes, and small enigmatic genomes across a large radiation of phyla.</title>
        <authorList>
            <person name="Brown C.T."/>
            <person name="Hug L.A."/>
            <person name="Thomas B.C."/>
            <person name="Sharon I."/>
            <person name="Castelle C.J."/>
            <person name="Singh A."/>
            <person name="Wilkins M.J."/>
            <person name="Williams K.H."/>
            <person name="Banfield J.F."/>
        </authorList>
    </citation>
    <scope>NUCLEOTIDE SEQUENCE [LARGE SCALE GENOMIC DNA]</scope>
</reference>
<proteinExistence type="predicted"/>
<feature type="transmembrane region" description="Helical" evidence="1">
    <location>
        <begin position="20"/>
        <end position="42"/>
    </location>
</feature>
<dbReference type="EMBL" id="LCQO01000023">
    <property type="protein sequence ID" value="KKW17874.1"/>
    <property type="molecule type" value="Genomic_DNA"/>
</dbReference>
<evidence type="ECO:0000313" key="2">
    <source>
        <dbReference type="EMBL" id="KKW17874.1"/>
    </source>
</evidence>
<keyword evidence="1" id="KW-1133">Transmembrane helix</keyword>
<keyword evidence="1" id="KW-0472">Membrane</keyword>
<gene>
    <name evidence="2" type="ORF">UY59_C0023G0006</name>
</gene>
<keyword evidence="1" id="KW-0812">Transmembrane</keyword>
<name>A0A0G1ZF57_9BACT</name>
<accession>A0A0G1ZF57</accession>
<dbReference type="Proteomes" id="UP000034057">
    <property type="component" value="Unassembled WGS sequence"/>
</dbReference>
<sequence>MDGIHVALSAEKLGDFFGLPITNTLVTSWVVVLLLIAVGFIMGSRLQMVPGRFQTLLEWFSCRSFVVLIRT</sequence>
<protein>
    <submittedName>
        <fullName evidence="2">ATP synthase subunit a</fullName>
    </submittedName>
</protein>
<dbReference type="AlphaFoldDB" id="A0A0G1ZF57"/>
<comment type="caution">
    <text evidence="2">The sequence shown here is derived from an EMBL/GenBank/DDBJ whole genome shotgun (WGS) entry which is preliminary data.</text>
</comment>
<organism evidence="2 3">
    <name type="scientific">Candidatus Kaiserbacteria bacterium GW2011_GWA1_50_28</name>
    <dbReference type="NCBI Taxonomy" id="1618668"/>
    <lineage>
        <taxon>Bacteria</taxon>
        <taxon>Candidatus Kaiseribacteriota</taxon>
    </lineage>
</organism>
<evidence type="ECO:0000256" key="1">
    <source>
        <dbReference type="SAM" id="Phobius"/>
    </source>
</evidence>
<evidence type="ECO:0000313" key="3">
    <source>
        <dbReference type="Proteomes" id="UP000034057"/>
    </source>
</evidence>